<name>A0A9Q1H7Y7_HOLLE</name>
<feature type="transmembrane region" description="Helical" evidence="1">
    <location>
        <begin position="35"/>
        <end position="54"/>
    </location>
</feature>
<comment type="caution">
    <text evidence="2">The sequence shown here is derived from an EMBL/GenBank/DDBJ whole genome shotgun (WGS) entry which is preliminary data.</text>
</comment>
<evidence type="ECO:0000313" key="2">
    <source>
        <dbReference type="EMBL" id="KAJ8035731.1"/>
    </source>
</evidence>
<dbReference type="AlphaFoldDB" id="A0A9Q1H7Y7"/>
<feature type="transmembrane region" description="Helical" evidence="1">
    <location>
        <begin position="12"/>
        <end position="29"/>
    </location>
</feature>
<protein>
    <submittedName>
        <fullName evidence="2">Uncharacterized protein</fullName>
    </submittedName>
</protein>
<keyword evidence="1" id="KW-0472">Membrane</keyword>
<keyword evidence="1" id="KW-0812">Transmembrane</keyword>
<dbReference type="Proteomes" id="UP001152320">
    <property type="component" value="Chromosome 9"/>
</dbReference>
<proteinExistence type="predicted"/>
<evidence type="ECO:0000256" key="1">
    <source>
        <dbReference type="SAM" id="Phobius"/>
    </source>
</evidence>
<organism evidence="2 3">
    <name type="scientific">Holothuria leucospilota</name>
    <name type="common">Black long sea cucumber</name>
    <name type="synonym">Mertensiothuria leucospilota</name>
    <dbReference type="NCBI Taxonomy" id="206669"/>
    <lineage>
        <taxon>Eukaryota</taxon>
        <taxon>Metazoa</taxon>
        <taxon>Echinodermata</taxon>
        <taxon>Eleutherozoa</taxon>
        <taxon>Echinozoa</taxon>
        <taxon>Holothuroidea</taxon>
        <taxon>Aspidochirotacea</taxon>
        <taxon>Aspidochirotida</taxon>
        <taxon>Holothuriidae</taxon>
        <taxon>Holothuria</taxon>
    </lineage>
</organism>
<gene>
    <name evidence="2" type="ORF">HOLleu_19496</name>
</gene>
<accession>A0A9Q1H7Y7</accession>
<keyword evidence="3" id="KW-1185">Reference proteome</keyword>
<sequence>MAETRNRRNSAWQNGYLSCCVFLLIFHIPPSSHCSYYFAAVLLFMYGLLTFPFAQSF</sequence>
<reference evidence="2" key="1">
    <citation type="submission" date="2021-10" db="EMBL/GenBank/DDBJ databases">
        <title>Tropical sea cucumber genome reveals ecological adaptation and Cuvierian tubules defense mechanism.</title>
        <authorList>
            <person name="Chen T."/>
        </authorList>
    </citation>
    <scope>NUCLEOTIDE SEQUENCE</scope>
    <source>
        <strain evidence="2">Nanhai2018</strain>
        <tissue evidence="2">Muscle</tissue>
    </source>
</reference>
<keyword evidence="1" id="KW-1133">Transmembrane helix</keyword>
<dbReference type="EMBL" id="JAIZAY010000009">
    <property type="protein sequence ID" value="KAJ8035731.1"/>
    <property type="molecule type" value="Genomic_DNA"/>
</dbReference>
<evidence type="ECO:0000313" key="3">
    <source>
        <dbReference type="Proteomes" id="UP001152320"/>
    </source>
</evidence>